<dbReference type="GO" id="GO:0070004">
    <property type="term" value="F:cysteine-type exopeptidase activity"/>
    <property type="evidence" value="ECO:0007669"/>
    <property type="project" value="InterPro"/>
</dbReference>
<keyword evidence="4 6" id="KW-0378">Hydrolase</keyword>
<dbReference type="InterPro" id="IPR005322">
    <property type="entry name" value="Peptidase_C69"/>
</dbReference>
<dbReference type="InterPro" id="IPR047804">
    <property type="entry name" value="C69_dipept_A-like"/>
</dbReference>
<organism evidence="7 8">
    <name type="scientific">Liquorilactobacillus uvarum DSM 19971</name>
    <dbReference type="NCBI Taxonomy" id="1423812"/>
    <lineage>
        <taxon>Bacteria</taxon>
        <taxon>Bacillati</taxon>
        <taxon>Bacillota</taxon>
        <taxon>Bacilli</taxon>
        <taxon>Lactobacillales</taxon>
        <taxon>Lactobacillaceae</taxon>
        <taxon>Liquorilactobacillus</taxon>
    </lineage>
</organism>
<comment type="catalytic activity">
    <reaction evidence="1">
        <text>an L-aminoacyl-L-amino acid + H2O = 2 an L-alpha-amino acid</text>
        <dbReference type="Rhea" id="RHEA:48940"/>
        <dbReference type="ChEBI" id="CHEBI:15377"/>
        <dbReference type="ChEBI" id="CHEBI:59869"/>
        <dbReference type="ChEBI" id="CHEBI:77460"/>
        <dbReference type="EC" id="3.4.13.19"/>
    </reaction>
</comment>
<dbReference type="Pfam" id="PF03577">
    <property type="entry name" value="Peptidase_C69"/>
    <property type="match status" value="1"/>
</dbReference>
<dbReference type="GO" id="GO:0006508">
    <property type="term" value="P:proteolysis"/>
    <property type="evidence" value="ECO:0007669"/>
    <property type="project" value="UniProtKB-KW"/>
</dbReference>
<dbReference type="Proteomes" id="UP000051155">
    <property type="component" value="Unassembled WGS sequence"/>
</dbReference>
<evidence type="ECO:0000256" key="1">
    <source>
        <dbReference type="ARBA" id="ARBA00001670"/>
    </source>
</evidence>
<keyword evidence="3 6" id="KW-0645">Protease</keyword>
<evidence type="ECO:0000256" key="3">
    <source>
        <dbReference type="ARBA" id="ARBA00022670"/>
    </source>
</evidence>
<evidence type="ECO:0000256" key="6">
    <source>
        <dbReference type="RuleBase" id="RU364089"/>
    </source>
</evidence>
<dbReference type="EC" id="3.4.-.-" evidence="6"/>
<dbReference type="STRING" id="1423812.FD20_GL002246"/>
<comment type="similarity">
    <text evidence="2 6">Belongs to the peptidase C69 family.</text>
</comment>
<sequence length="484" mass="54683">MKSLLFIRGGGKKMEKACTTILVGKKASIDGSTMIARNDDTFLPLTPQRFVMRPASKKSAGKLVSNQNGFTAELPAKNFRYTATPNADVEHEGIFEESSINEKNVAMSATESVYGNERALAYDPWVPNGLAEDSLQTMVAPYIESARGGVQYLGKLIAEYGSPEGNGVLFSDKNEVWYMEIVTGHHWAATRIPDDAYAVAANQVAQQQINFNDGDNYLWSEGIQDFVSQHHLNPDKEGWNFRHIFGTDTKKDRHYNTPRVWFGQHYLSPSIEQNPMSSELPFVCHAEQLIGVKDLEYVLSSHYNETKYDPLGNGCEADRLKFRPISLNRTQNSHILQIRNNVSSEYAALMWICFGVPSFAPYVPFYTNANDTDSSWSETPLEYDVQSAYWMYRTLSMLVESHHAEFIQDDLDYLKDCREAQLRLLDKIDDTASNKKGEALTAFLTQQNYQIAAAMRTKAMKMIGHFVTKGLTLSKLTFNMDKNL</sequence>
<dbReference type="Gene3D" id="3.60.60.10">
    <property type="entry name" value="Penicillin V Acylase, Chain A"/>
    <property type="match status" value="1"/>
</dbReference>
<gene>
    <name evidence="7" type="ORF">FD20_GL002246</name>
</gene>
<accession>A0A0R1PZY8</accession>
<keyword evidence="5 6" id="KW-0224">Dipeptidase</keyword>
<evidence type="ECO:0000256" key="2">
    <source>
        <dbReference type="ARBA" id="ARBA00007225"/>
    </source>
</evidence>
<dbReference type="PATRIC" id="fig|1423812.3.peg.2389"/>
<protein>
    <recommendedName>
        <fullName evidence="6">Dipeptidase</fullName>
        <ecNumber evidence="6">3.4.-.-</ecNumber>
    </recommendedName>
</protein>
<dbReference type="PANTHER" id="PTHR12994">
    <property type="entry name" value="SECERNIN"/>
    <property type="match status" value="1"/>
</dbReference>
<keyword evidence="8" id="KW-1185">Reference proteome</keyword>
<comment type="caution">
    <text evidence="7">The sequence shown here is derived from an EMBL/GenBank/DDBJ whole genome shotgun (WGS) entry which is preliminary data.</text>
</comment>
<name>A0A0R1PZY8_9LACO</name>
<evidence type="ECO:0000313" key="8">
    <source>
        <dbReference type="Proteomes" id="UP000051155"/>
    </source>
</evidence>
<dbReference type="GO" id="GO:0016805">
    <property type="term" value="F:dipeptidase activity"/>
    <property type="evidence" value="ECO:0007669"/>
    <property type="project" value="UniProtKB-KW"/>
</dbReference>
<reference evidence="7 8" key="1">
    <citation type="journal article" date="2015" name="Genome Announc.">
        <title>Expanding the biotechnology potential of lactobacilli through comparative genomics of 213 strains and associated genera.</title>
        <authorList>
            <person name="Sun Z."/>
            <person name="Harris H.M."/>
            <person name="McCann A."/>
            <person name="Guo C."/>
            <person name="Argimon S."/>
            <person name="Zhang W."/>
            <person name="Yang X."/>
            <person name="Jeffery I.B."/>
            <person name="Cooney J.C."/>
            <person name="Kagawa T.F."/>
            <person name="Liu W."/>
            <person name="Song Y."/>
            <person name="Salvetti E."/>
            <person name="Wrobel A."/>
            <person name="Rasinkangas P."/>
            <person name="Parkhill J."/>
            <person name="Rea M.C."/>
            <person name="O'Sullivan O."/>
            <person name="Ritari J."/>
            <person name="Douillard F.P."/>
            <person name="Paul Ross R."/>
            <person name="Yang R."/>
            <person name="Briner A.E."/>
            <person name="Felis G.E."/>
            <person name="de Vos W.M."/>
            <person name="Barrangou R."/>
            <person name="Klaenhammer T.R."/>
            <person name="Caufield P.W."/>
            <person name="Cui Y."/>
            <person name="Zhang H."/>
            <person name="O'Toole P.W."/>
        </authorList>
    </citation>
    <scope>NUCLEOTIDE SEQUENCE [LARGE SCALE GENOMIC DNA]</scope>
    <source>
        <strain evidence="7 8">DSM 19971</strain>
    </source>
</reference>
<evidence type="ECO:0000313" key="7">
    <source>
        <dbReference type="EMBL" id="KRL37985.1"/>
    </source>
</evidence>
<proteinExistence type="inferred from homology"/>
<dbReference type="AlphaFoldDB" id="A0A0R1PZY8"/>
<dbReference type="PANTHER" id="PTHR12994:SF17">
    <property type="entry name" value="LD30995P"/>
    <property type="match status" value="1"/>
</dbReference>
<evidence type="ECO:0000256" key="5">
    <source>
        <dbReference type="ARBA" id="ARBA00022997"/>
    </source>
</evidence>
<dbReference type="EMBL" id="AZEG01000007">
    <property type="protein sequence ID" value="KRL37985.1"/>
    <property type="molecule type" value="Genomic_DNA"/>
</dbReference>
<evidence type="ECO:0000256" key="4">
    <source>
        <dbReference type="ARBA" id="ARBA00022801"/>
    </source>
</evidence>
<dbReference type="NCBIfam" id="NF033678">
    <property type="entry name" value="C69_fam_dipept"/>
    <property type="match status" value="1"/>
</dbReference>